<gene>
    <name evidence="4" type="ORF">Lsed01_01208</name>
</gene>
<dbReference type="InterPro" id="IPR019079">
    <property type="entry name" value="Capsule_synth_CapA"/>
</dbReference>
<feature type="region of interest" description="Disordered" evidence="2">
    <location>
        <begin position="39"/>
        <end position="83"/>
    </location>
</feature>
<dbReference type="Gene3D" id="3.60.21.10">
    <property type="match status" value="1"/>
</dbReference>
<evidence type="ECO:0000259" key="3">
    <source>
        <dbReference type="SMART" id="SM00854"/>
    </source>
</evidence>
<keyword evidence="5" id="KW-1185">Reference proteome</keyword>
<dbReference type="PANTHER" id="PTHR33393">
    <property type="entry name" value="POLYGLUTAMINE SYNTHESIS ACCESSORY PROTEIN RV0574C-RELATED"/>
    <property type="match status" value="1"/>
</dbReference>
<reference evidence="4 5" key="1">
    <citation type="submission" date="2024-02" db="EMBL/GenBank/DDBJ databases">
        <title>Lysinimicrobium sediminis NBRC 112286.</title>
        <authorList>
            <person name="Ichikawa N."/>
            <person name="Katano-Makiyama Y."/>
            <person name="Hidaka K."/>
        </authorList>
    </citation>
    <scope>NUCLEOTIDE SEQUENCE [LARGE SCALE GENOMIC DNA]</scope>
    <source>
        <strain evidence="4 5">NBRC 112286</strain>
    </source>
</reference>
<protein>
    <recommendedName>
        <fullName evidence="3">Capsule synthesis protein CapA domain-containing protein</fullName>
    </recommendedName>
</protein>
<comment type="caution">
    <text evidence="4">The sequence shown here is derived from an EMBL/GenBank/DDBJ whole genome shotgun (WGS) entry which is preliminary data.</text>
</comment>
<evidence type="ECO:0000256" key="1">
    <source>
        <dbReference type="ARBA" id="ARBA00005662"/>
    </source>
</evidence>
<proteinExistence type="inferred from homology"/>
<evidence type="ECO:0000313" key="4">
    <source>
        <dbReference type="EMBL" id="GAA5518775.1"/>
    </source>
</evidence>
<dbReference type="SMART" id="SM00854">
    <property type="entry name" value="PGA_cap"/>
    <property type="match status" value="1"/>
</dbReference>
<dbReference type="InterPro" id="IPR029052">
    <property type="entry name" value="Metallo-depent_PP-like"/>
</dbReference>
<evidence type="ECO:0000313" key="5">
    <source>
        <dbReference type="Proteomes" id="UP001426770"/>
    </source>
</evidence>
<evidence type="ECO:0000256" key="2">
    <source>
        <dbReference type="SAM" id="MobiDB-lite"/>
    </source>
</evidence>
<name>A0ABP9WJ30_9MICO</name>
<accession>A0ABP9WJ30</accession>
<dbReference type="EMBL" id="BAABRR010000005">
    <property type="protein sequence ID" value="GAA5518775.1"/>
    <property type="molecule type" value="Genomic_DNA"/>
</dbReference>
<dbReference type="Pfam" id="PF09587">
    <property type="entry name" value="PGA_cap"/>
    <property type="match status" value="1"/>
</dbReference>
<feature type="domain" description="Capsule synthesis protein CapA" evidence="3">
    <location>
        <begin position="86"/>
        <end position="341"/>
    </location>
</feature>
<dbReference type="SUPFAM" id="SSF56300">
    <property type="entry name" value="Metallo-dependent phosphatases"/>
    <property type="match status" value="1"/>
</dbReference>
<dbReference type="CDD" id="cd07381">
    <property type="entry name" value="MPP_CapA"/>
    <property type="match status" value="1"/>
</dbReference>
<dbReference type="Proteomes" id="UP001426770">
    <property type="component" value="Unassembled WGS sequence"/>
</dbReference>
<dbReference type="PANTHER" id="PTHR33393:SF13">
    <property type="entry name" value="PGA BIOSYNTHESIS PROTEIN CAPA"/>
    <property type="match status" value="1"/>
</dbReference>
<feature type="compositionally biased region" description="Low complexity" evidence="2">
    <location>
        <begin position="39"/>
        <end position="71"/>
    </location>
</feature>
<dbReference type="RefSeq" id="WP_286216367.1">
    <property type="nucleotide sequence ID" value="NZ_AP027736.1"/>
</dbReference>
<dbReference type="InterPro" id="IPR052169">
    <property type="entry name" value="CW_Biosynth-Accessory"/>
</dbReference>
<comment type="similarity">
    <text evidence="1">Belongs to the CapA family.</text>
</comment>
<sequence>MPTRPPGHARPRATTLSVAGAALLAAAAGIALGVAGAGQLSTSQTAAAEPPAASSPDSAAPSPAVTAEPTASPSPTPAEPEPVSFTLVAGGDVLTHTPVNASARVDGGYDYTALMSGVRPYIEGADLALCHLEVPIAPEGTEPSGYPIFAAPAELARDLKEVGWDGCSTASNHSVDKGPSGVESTLDVLDANRLQHTGTARSADEATRTSLYSVRAGDRTVRVAHVSFSYGTNGMPVTNPWEVNLFDAEASDATPIIEAAERARADGADVVVASVHCCVEYRTEPTDAQRALAERIAESGAVDLYVGHHAHVPQPIELLDGGPAGEGMWTAFGLGNFLSNQDSRCCVAETSNGLLLTATFTVGADGRVAVGAEWTAITVDTGDGHRMHALAEIADGAGSLGAAEVADRRGRVGAAAGSAAPERTEPATRLADQMYPRLAIAAS</sequence>
<organism evidence="4 5">
    <name type="scientific">Demequina sediminis</name>
    <dbReference type="NCBI Taxonomy" id="1930058"/>
    <lineage>
        <taxon>Bacteria</taxon>
        <taxon>Bacillati</taxon>
        <taxon>Actinomycetota</taxon>
        <taxon>Actinomycetes</taxon>
        <taxon>Micrococcales</taxon>
        <taxon>Demequinaceae</taxon>
        <taxon>Demequina</taxon>
    </lineage>
</organism>